<dbReference type="EMBL" id="GECZ01025402">
    <property type="protein sequence ID" value="JAS44367.1"/>
    <property type="molecule type" value="Transcribed_RNA"/>
</dbReference>
<gene>
    <name evidence="2" type="ORF">g.19100</name>
</gene>
<feature type="compositionally biased region" description="Basic and acidic residues" evidence="1">
    <location>
        <begin position="132"/>
        <end position="141"/>
    </location>
</feature>
<proteinExistence type="predicted"/>
<reference evidence="2" key="1">
    <citation type="submission" date="2015-11" db="EMBL/GenBank/DDBJ databases">
        <title>De novo transcriptome assembly of four potential Pierce s Disease insect vectors from Arizona vineyards.</title>
        <authorList>
            <person name="Tassone E.E."/>
        </authorList>
    </citation>
    <scope>NUCLEOTIDE SEQUENCE</scope>
</reference>
<feature type="compositionally biased region" description="Acidic residues" evidence="1">
    <location>
        <begin position="228"/>
        <end position="246"/>
    </location>
</feature>
<organism evidence="2">
    <name type="scientific">Cuerna arida</name>
    <dbReference type="NCBI Taxonomy" id="1464854"/>
    <lineage>
        <taxon>Eukaryota</taxon>
        <taxon>Metazoa</taxon>
        <taxon>Ecdysozoa</taxon>
        <taxon>Arthropoda</taxon>
        <taxon>Hexapoda</taxon>
        <taxon>Insecta</taxon>
        <taxon>Pterygota</taxon>
        <taxon>Neoptera</taxon>
        <taxon>Paraneoptera</taxon>
        <taxon>Hemiptera</taxon>
        <taxon>Auchenorrhyncha</taxon>
        <taxon>Membracoidea</taxon>
        <taxon>Cicadellidae</taxon>
        <taxon>Cicadellinae</taxon>
        <taxon>Proconiini</taxon>
        <taxon>Cuerna</taxon>
    </lineage>
</organism>
<evidence type="ECO:0000256" key="1">
    <source>
        <dbReference type="SAM" id="MobiDB-lite"/>
    </source>
</evidence>
<dbReference type="AlphaFoldDB" id="A0A1B6F2K2"/>
<sequence length="347" mass="39998">EECKLKKMNMRSFFCLICKLNYRSLKSEHLESDKHIEMKNFLNPSCKICHINFRSPMMYENHLCSLVHLKRKHYFDKKNAEKQEGNELDMDKYMILDQVGSGEEEESDSETSVKDENEKEDKEGDENAGEGEGEKDATEPKPKKKKKKKAINLGSEYCKKIEIYFCDLCKSFLPRLEDQEQALAVHCRGSSHLRRYVKKKDDMALRIRAERIHRLREEQRKALKKEEEKEDETMVVDPPEDESKTEEEEKKTPGKTGEGAAPEPGMDDKTWTEVSKELGVLLMEVEEPGNKSSDDEEDSRAAGRRYDRFKHSEKGKTETVGENEMIAKSVEEKSAKAEVVNGGKDSA</sequence>
<accession>A0A1B6F2K2</accession>
<feature type="non-terminal residue" evidence="2">
    <location>
        <position position="1"/>
    </location>
</feature>
<dbReference type="PANTHER" id="PTHR15491:SF18">
    <property type="entry name" value="CIZ1 ZINC FINGER PROTEIN, ISOFORM A"/>
    <property type="match status" value="1"/>
</dbReference>
<feature type="compositionally biased region" description="Basic and acidic residues" evidence="1">
    <location>
        <begin position="288"/>
        <end position="319"/>
    </location>
</feature>
<feature type="compositionally biased region" description="Basic and acidic residues" evidence="1">
    <location>
        <begin position="111"/>
        <end position="122"/>
    </location>
</feature>
<evidence type="ECO:0008006" key="3">
    <source>
        <dbReference type="Google" id="ProtNLM"/>
    </source>
</evidence>
<feature type="region of interest" description="Disordered" evidence="1">
    <location>
        <begin position="222"/>
        <end position="347"/>
    </location>
</feature>
<evidence type="ECO:0000313" key="2">
    <source>
        <dbReference type="EMBL" id="JAS44367.1"/>
    </source>
</evidence>
<protein>
    <recommendedName>
        <fullName evidence="3">C2H2-type domain-containing protein</fullName>
    </recommendedName>
</protein>
<dbReference type="PANTHER" id="PTHR15491">
    <property type="match status" value="1"/>
</dbReference>
<name>A0A1B6F2K2_9HEMI</name>
<dbReference type="InterPro" id="IPR026811">
    <property type="entry name" value="CIZ1"/>
</dbReference>
<feature type="region of interest" description="Disordered" evidence="1">
    <location>
        <begin position="100"/>
        <end position="149"/>
    </location>
</feature>
<feature type="compositionally biased region" description="Basic and acidic residues" evidence="1">
    <location>
        <begin position="266"/>
        <end position="276"/>
    </location>
</feature>